<gene>
    <name evidence="1" type="ORF">CSB93_1395</name>
</gene>
<dbReference type="EMBL" id="CP027169">
    <property type="protein sequence ID" value="AVK02802.1"/>
    <property type="molecule type" value="Genomic_DNA"/>
</dbReference>
<evidence type="ECO:0000313" key="2">
    <source>
        <dbReference type="Proteomes" id="UP000238390"/>
    </source>
</evidence>
<organism evidence="1 2">
    <name type="scientific">Pseudomonas paraeruginosa</name>
    <dbReference type="NCBI Taxonomy" id="2994495"/>
    <lineage>
        <taxon>Bacteria</taxon>
        <taxon>Pseudomonadati</taxon>
        <taxon>Pseudomonadota</taxon>
        <taxon>Gammaproteobacteria</taxon>
        <taxon>Pseudomonadales</taxon>
        <taxon>Pseudomonadaceae</taxon>
        <taxon>Pseudomonas</taxon>
    </lineage>
</organism>
<protein>
    <submittedName>
        <fullName evidence="1">Lipoprotein</fullName>
    </submittedName>
</protein>
<sequence length="76" mass="8634">MFHGWVCSGECRVGHRAWLRVQPARRCNYLTTRTTPLKPALLRAAPCRRGCRTVQRAIAWCMPAPPRWPTMGAGFP</sequence>
<evidence type="ECO:0000313" key="1">
    <source>
        <dbReference type="EMBL" id="AVK02802.1"/>
    </source>
</evidence>
<reference evidence="1 2" key="1">
    <citation type="submission" date="2018-02" db="EMBL/GenBank/DDBJ databases">
        <title>FDA/CDC Antimicrobial Resistant Isolate Bank Genome Sequencing.</title>
        <authorList>
            <person name="Benahmed F.H."/>
            <person name="Lutgring J.D."/>
            <person name="Yoo B."/>
            <person name="Machado M."/>
            <person name="Brown A."/>
            <person name="McAllister G."/>
            <person name="Perry A."/>
            <person name="Halpin A.L."/>
            <person name="Vavikolanu K."/>
            <person name="Ott S."/>
            <person name="Zhao X."/>
            <person name="Tallon L.J."/>
            <person name="Sadzewicz L."/>
            <person name="Aluvathingal J."/>
            <person name="Nadendla S."/>
            <person name="Voskania-kordi A."/>
            <person name="Simonyan V."/>
            <person name="Patel J."/>
            <person name="Shawar R.M."/>
        </authorList>
    </citation>
    <scope>NUCLEOTIDE SEQUENCE [LARGE SCALE GENOMIC DNA]</scope>
    <source>
        <strain evidence="1 2">AR_0356</strain>
    </source>
</reference>
<accession>A0A2R3ILI3</accession>
<dbReference type="Proteomes" id="UP000238390">
    <property type="component" value="Chromosome"/>
</dbReference>
<proteinExistence type="predicted"/>
<keyword evidence="2" id="KW-1185">Reference proteome</keyword>
<dbReference type="AlphaFoldDB" id="A0A2R3ILI3"/>
<keyword evidence="1" id="KW-0449">Lipoprotein</keyword>
<name>A0A2R3ILI3_9PSED</name>